<dbReference type="AlphaFoldDB" id="A0A7R6TLX4"/>
<dbReference type="GO" id="GO:0008955">
    <property type="term" value="F:peptidoglycan glycosyltransferase activity"/>
    <property type="evidence" value="ECO:0007669"/>
    <property type="project" value="InterPro"/>
</dbReference>
<name>A0A7R6TLX4_9RHOO</name>
<keyword evidence="3 16" id="KW-0997">Cell inner membrane</keyword>
<comment type="catalytic activity">
    <reaction evidence="16">
        <text>Preferential cleavage: (Ac)2-L-Lys-D-Ala-|-D-Ala. Also transpeptidation of peptidyl-alanyl moieties that are N-acyl substituents of D-alanine.</text>
        <dbReference type="EC" id="3.4.16.4"/>
    </reaction>
</comment>
<keyword evidence="14 16" id="KW-0131">Cell cycle</keyword>
<dbReference type="InterPro" id="IPR036138">
    <property type="entry name" value="PBP_dimer_sf"/>
</dbReference>
<dbReference type="Gene3D" id="3.90.1310.10">
    <property type="entry name" value="Penicillin-binding protein 2a (Domain 2)"/>
    <property type="match status" value="1"/>
</dbReference>
<accession>A0A7R6TLX4</accession>
<evidence type="ECO:0000256" key="13">
    <source>
        <dbReference type="ARBA" id="ARBA00023210"/>
    </source>
</evidence>
<dbReference type="OrthoDB" id="9789078at2"/>
<organism evidence="19 20">
    <name type="scientific">Fluviibacter phosphoraccumulans</name>
    <dbReference type="NCBI Taxonomy" id="1751046"/>
    <lineage>
        <taxon>Bacteria</taxon>
        <taxon>Pseudomonadati</taxon>
        <taxon>Pseudomonadota</taxon>
        <taxon>Betaproteobacteria</taxon>
        <taxon>Rhodocyclales</taxon>
        <taxon>Fluviibacteraceae</taxon>
        <taxon>Fluviibacter</taxon>
    </lineage>
</organism>
<evidence type="ECO:0000256" key="5">
    <source>
        <dbReference type="ARBA" id="ARBA00022645"/>
    </source>
</evidence>
<evidence type="ECO:0000259" key="18">
    <source>
        <dbReference type="Pfam" id="PF03717"/>
    </source>
</evidence>
<evidence type="ECO:0000313" key="19">
    <source>
        <dbReference type="EMBL" id="BBU67942.1"/>
    </source>
</evidence>
<dbReference type="EMBL" id="AP022345">
    <property type="protein sequence ID" value="BBU67942.1"/>
    <property type="molecule type" value="Genomic_DNA"/>
</dbReference>
<dbReference type="GO" id="GO:0008658">
    <property type="term" value="F:penicillin binding"/>
    <property type="evidence" value="ECO:0007669"/>
    <property type="project" value="InterPro"/>
</dbReference>
<evidence type="ECO:0000256" key="1">
    <source>
        <dbReference type="ARBA" id="ARBA00004370"/>
    </source>
</evidence>
<evidence type="ECO:0000256" key="10">
    <source>
        <dbReference type="ARBA" id="ARBA00022984"/>
    </source>
</evidence>
<dbReference type="GO" id="GO:0009252">
    <property type="term" value="P:peptidoglycan biosynthetic process"/>
    <property type="evidence" value="ECO:0007669"/>
    <property type="project" value="UniProtKB-UniRule"/>
</dbReference>
<dbReference type="Gene3D" id="3.40.710.10">
    <property type="entry name" value="DD-peptidase/beta-lactamase superfamily"/>
    <property type="match status" value="1"/>
</dbReference>
<evidence type="ECO:0000256" key="7">
    <source>
        <dbReference type="ARBA" id="ARBA00022692"/>
    </source>
</evidence>
<comment type="function">
    <text evidence="16">Catalyzes cross-linking of the peptidoglycan cell wall at the division septum.</text>
</comment>
<dbReference type="SUPFAM" id="SSF56601">
    <property type="entry name" value="beta-lactamase/transpeptidase-like"/>
    <property type="match status" value="1"/>
</dbReference>
<evidence type="ECO:0000256" key="2">
    <source>
        <dbReference type="ARBA" id="ARBA00022475"/>
    </source>
</evidence>
<feature type="domain" description="Penicillin-binding protein dimerisation" evidence="18">
    <location>
        <begin position="66"/>
        <end position="211"/>
    </location>
</feature>
<dbReference type="InterPro" id="IPR005311">
    <property type="entry name" value="PBP_dimer"/>
</dbReference>
<protein>
    <recommendedName>
        <fullName evidence="16">Peptidoglycan D,D-transpeptidase FtsI</fullName>
        <ecNumber evidence="16">3.4.16.4</ecNumber>
    </recommendedName>
    <alternativeName>
        <fullName evidence="16">Penicillin-binding protein 3</fullName>
        <shortName evidence="16">PBP-3</shortName>
    </alternativeName>
</protein>
<dbReference type="InterPro" id="IPR001460">
    <property type="entry name" value="PCN-bd_Tpept"/>
</dbReference>
<dbReference type="InterPro" id="IPR012338">
    <property type="entry name" value="Beta-lactam/transpept-like"/>
</dbReference>
<dbReference type="Gene3D" id="3.30.450.330">
    <property type="match status" value="1"/>
</dbReference>
<reference evidence="20" key="1">
    <citation type="submission" date="2020-01" db="EMBL/GenBank/DDBJ databases">
        <title>Phosphoaccumulans saitamaens gen. nov., sp. nov., a polyphosphate accumulating bacterium isolated from surface river water.</title>
        <authorList>
            <person name="Watanabe K."/>
            <person name="Suda W."/>
        </authorList>
    </citation>
    <scope>NUCLEOTIDE SEQUENCE [LARGE SCALE GENOMIC DNA]</scope>
    <source>
        <strain evidence="20">ICHIAU1</strain>
    </source>
</reference>
<evidence type="ECO:0000256" key="11">
    <source>
        <dbReference type="ARBA" id="ARBA00022989"/>
    </source>
</evidence>
<evidence type="ECO:0000256" key="12">
    <source>
        <dbReference type="ARBA" id="ARBA00023136"/>
    </source>
</evidence>
<dbReference type="GO" id="GO:0043093">
    <property type="term" value="P:FtsZ-dependent cytokinesis"/>
    <property type="evidence" value="ECO:0007669"/>
    <property type="project" value="UniProtKB-UniRule"/>
</dbReference>
<evidence type="ECO:0000256" key="6">
    <source>
        <dbReference type="ARBA" id="ARBA00022670"/>
    </source>
</evidence>
<dbReference type="PANTHER" id="PTHR30627:SF1">
    <property type="entry name" value="PEPTIDOGLYCAN D,D-TRANSPEPTIDASE FTSI"/>
    <property type="match status" value="1"/>
</dbReference>
<dbReference type="RefSeq" id="WP_162049102.1">
    <property type="nucleotide sequence ID" value="NZ_AP022345.1"/>
</dbReference>
<keyword evidence="6 16" id="KW-0645">Protease</keyword>
<evidence type="ECO:0000259" key="17">
    <source>
        <dbReference type="Pfam" id="PF00905"/>
    </source>
</evidence>
<keyword evidence="15 16" id="KW-0961">Cell wall biogenesis/degradation</keyword>
<evidence type="ECO:0000256" key="3">
    <source>
        <dbReference type="ARBA" id="ARBA00022519"/>
    </source>
</evidence>
<dbReference type="Pfam" id="PF03717">
    <property type="entry name" value="PBP_dimer"/>
    <property type="match status" value="1"/>
</dbReference>
<proteinExistence type="inferred from homology"/>
<evidence type="ECO:0000256" key="15">
    <source>
        <dbReference type="ARBA" id="ARBA00023316"/>
    </source>
</evidence>
<dbReference type="InterPro" id="IPR037532">
    <property type="entry name" value="FtsI_transpept"/>
</dbReference>
<keyword evidence="2 16" id="KW-1003">Cell membrane</keyword>
<sequence>MSRKDHRFTESPVLKDQLASWRIHFVSAFIFGALLALVGRAFYLQVIHEDFLQERGDARYRRVLEIPASRGKILDRHGDMLAQSTPMRAVWATADAKLDKEQLKALGDLLEMDPRLIEKKLTGDKNFVYLKHQVSPDAAARIAALKLPGIQMDREYSRFYPAGEMVAHMVGFTGKDDRGQEGVELAFESRLIGANGERTVIKDRRGQIVEEVGSERPPQDGEDIQLAIDSKIQFIAFNALRNAADKFNAKGGSVIVADIKTGEILALANWPTYNPNNRSQLSGGQLRNRAVTDSFEPGSTMKPFVAALALDRGKYKFDSIINCAPGKMTIGSATISDAHPHGALTLAQVIQKSSNIGATKIALGFPSEDMWTMFSKLGFGKPVGLGFPGEVGGRLRPWQTWKPIEQATMSYGHGISVTVVQLAHAYTAFARDGDVVPLSLVKTNGAVAGQPVFAPETSRQVRQMLEMVVSPEGTANKAAVPGYRVGGKTGTAHKLVGGRYANKYLASFVGIGPISDPRLVVGVVVDEPVGGHYGGDVAGPVFSEVMGGALRTLGVPQDKEIAPAVVKTASAVASQPVANTTALAKKKGGH</sequence>
<dbReference type="PANTHER" id="PTHR30627">
    <property type="entry name" value="PEPTIDOGLYCAN D,D-TRANSPEPTIDASE"/>
    <property type="match status" value="1"/>
</dbReference>
<keyword evidence="9 16" id="KW-0133">Cell shape</keyword>
<evidence type="ECO:0000256" key="9">
    <source>
        <dbReference type="ARBA" id="ARBA00022960"/>
    </source>
</evidence>
<dbReference type="SUPFAM" id="SSF56519">
    <property type="entry name" value="Penicillin binding protein dimerisation domain"/>
    <property type="match status" value="1"/>
</dbReference>
<evidence type="ECO:0000256" key="16">
    <source>
        <dbReference type="HAMAP-Rule" id="MF_02080"/>
    </source>
</evidence>
<comment type="subcellular location">
    <subcellularLocation>
        <location evidence="16">Cell inner membrane</location>
        <topology evidence="16">Single-pass membrane protein</topology>
    </subcellularLocation>
    <subcellularLocation>
        <location evidence="1">Membrane</location>
    </subcellularLocation>
</comment>
<dbReference type="EC" id="3.4.16.4" evidence="16"/>
<keyword evidence="13 16" id="KW-0717">Septation</keyword>
<evidence type="ECO:0000256" key="8">
    <source>
        <dbReference type="ARBA" id="ARBA00022801"/>
    </source>
</evidence>
<keyword evidence="8 16" id="KW-0378">Hydrolase</keyword>
<keyword evidence="7 16" id="KW-0812">Transmembrane</keyword>
<dbReference type="GO" id="GO:0005886">
    <property type="term" value="C:plasma membrane"/>
    <property type="evidence" value="ECO:0007669"/>
    <property type="project" value="UniProtKB-SubCell"/>
</dbReference>
<feature type="active site" description="Acyl-ester intermediate" evidence="16">
    <location>
        <position position="299"/>
    </location>
</feature>
<dbReference type="UniPathway" id="UPA00219"/>
<dbReference type="Pfam" id="PF00905">
    <property type="entry name" value="Transpeptidase"/>
    <property type="match status" value="1"/>
</dbReference>
<dbReference type="GO" id="GO:0009002">
    <property type="term" value="F:serine-type D-Ala-D-Ala carboxypeptidase activity"/>
    <property type="evidence" value="ECO:0007669"/>
    <property type="project" value="UniProtKB-UniRule"/>
</dbReference>
<dbReference type="InterPro" id="IPR050515">
    <property type="entry name" value="Beta-lactam/transpept"/>
</dbReference>
<feature type="transmembrane region" description="Helical" evidence="16">
    <location>
        <begin position="21"/>
        <end position="43"/>
    </location>
</feature>
<evidence type="ECO:0000313" key="20">
    <source>
        <dbReference type="Proteomes" id="UP000463961"/>
    </source>
</evidence>
<keyword evidence="10 16" id="KW-0573">Peptidoglycan synthesis</keyword>
<feature type="domain" description="Penicillin-binding protein transpeptidase" evidence="17">
    <location>
        <begin position="252"/>
        <end position="546"/>
    </location>
</feature>
<evidence type="ECO:0000256" key="14">
    <source>
        <dbReference type="ARBA" id="ARBA00023306"/>
    </source>
</evidence>
<dbReference type="GO" id="GO:0008360">
    <property type="term" value="P:regulation of cell shape"/>
    <property type="evidence" value="ECO:0007669"/>
    <property type="project" value="UniProtKB-KW"/>
</dbReference>
<keyword evidence="12 16" id="KW-0472">Membrane</keyword>
<dbReference type="Gene3D" id="1.10.150.770">
    <property type="match status" value="1"/>
</dbReference>
<gene>
    <name evidence="16 19" type="primary">ftsI</name>
    <name evidence="19" type="ORF">ICHIAU1_02250</name>
</gene>
<keyword evidence="20" id="KW-1185">Reference proteome</keyword>
<dbReference type="GO" id="GO:0000917">
    <property type="term" value="P:division septum assembly"/>
    <property type="evidence" value="ECO:0007669"/>
    <property type="project" value="UniProtKB-KW"/>
</dbReference>
<keyword evidence="5 16" id="KW-0121">Carboxypeptidase</keyword>
<dbReference type="Proteomes" id="UP000463961">
    <property type="component" value="Chromosome"/>
</dbReference>
<comment type="similarity">
    <text evidence="16">Belongs to the transpeptidase family. FtsI subfamily.</text>
</comment>
<dbReference type="GO" id="GO:0006508">
    <property type="term" value="P:proteolysis"/>
    <property type="evidence" value="ECO:0007669"/>
    <property type="project" value="UniProtKB-KW"/>
</dbReference>
<keyword evidence="4 16" id="KW-0132">Cell division</keyword>
<evidence type="ECO:0000256" key="4">
    <source>
        <dbReference type="ARBA" id="ARBA00022618"/>
    </source>
</evidence>
<dbReference type="HAMAP" id="MF_02080">
    <property type="entry name" value="FtsI_transpept"/>
    <property type="match status" value="1"/>
</dbReference>
<dbReference type="GO" id="GO:0071555">
    <property type="term" value="P:cell wall organization"/>
    <property type="evidence" value="ECO:0007669"/>
    <property type="project" value="UniProtKB-KW"/>
</dbReference>
<comment type="pathway">
    <text evidence="16">Cell wall biogenesis; peptidoglycan biosynthesis.</text>
</comment>
<keyword evidence="11 16" id="KW-1133">Transmembrane helix</keyword>